<protein>
    <recommendedName>
        <fullName evidence="5">J domain-containing protein</fullName>
    </recommendedName>
</protein>
<dbReference type="EnsemblPlants" id="Pp3c23_15250V3.3">
    <property type="protein sequence ID" value="PAC:32949875.CDS.1"/>
    <property type="gene ID" value="Pp3c23_15250"/>
</dbReference>
<reference evidence="3" key="3">
    <citation type="submission" date="2020-12" db="UniProtKB">
        <authorList>
            <consortium name="EnsemblPlants"/>
        </authorList>
    </citation>
    <scope>IDENTIFICATION</scope>
</reference>
<accession>A0A7I3ZN76</accession>
<dbReference type="PANTHER" id="PTHR33372">
    <property type="match status" value="1"/>
</dbReference>
<evidence type="ECO:0008006" key="5">
    <source>
        <dbReference type="Google" id="ProtNLM"/>
    </source>
</evidence>
<evidence type="ECO:0000313" key="3">
    <source>
        <dbReference type="EnsemblPlants" id="PAC:32949875.CDS.1"/>
    </source>
</evidence>
<evidence type="ECO:0000313" key="4">
    <source>
        <dbReference type="Proteomes" id="UP000006727"/>
    </source>
</evidence>
<dbReference type="OMA" id="HCPKPRI"/>
<feature type="transmembrane region" description="Helical" evidence="2">
    <location>
        <begin position="264"/>
        <end position="286"/>
    </location>
</feature>
<gene>
    <name evidence="3" type="primary">LOC112275456</name>
</gene>
<keyword evidence="2" id="KW-0812">Transmembrane</keyword>
<organism evidence="3 4">
    <name type="scientific">Physcomitrium patens</name>
    <name type="common">Spreading-leaved earth moss</name>
    <name type="synonym">Physcomitrella patens</name>
    <dbReference type="NCBI Taxonomy" id="3218"/>
    <lineage>
        <taxon>Eukaryota</taxon>
        <taxon>Viridiplantae</taxon>
        <taxon>Streptophyta</taxon>
        <taxon>Embryophyta</taxon>
        <taxon>Bryophyta</taxon>
        <taxon>Bryophytina</taxon>
        <taxon>Bryopsida</taxon>
        <taxon>Funariidae</taxon>
        <taxon>Funariales</taxon>
        <taxon>Funariaceae</taxon>
        <taxon>Physcomitrium</taxon>
    </lineage>
</organism>
<dbReference type="InterPro" id="IPR021788">
    <property type="entry name" value="CPP1-like"/>
</dbReference>
<dbReference type="Proteomes" id="UP000006727">
    <property type="component" value="Chromosome 23"/>
</dbReference>
<dbReference type="PANTHER" id="PTHR33372:SF5">
    <property type="entry name" value="PROTEIN CHLOROPLAST J-LIKE DOMAIN 1, CHLOROPLASTIC"/>
    <property type="match status" value="1"/>
</dbReference>
<feature type="region of interest" description="Disordered" evidence="1">
    <location>
        <begin position="235"/>
        <end position="255"/>
    </location>
</feature>
<keyword evidence="4" id="KW-1185">Reference proteome</keyword>
<dbReference type="KEGG" id="ppp:112275456"/>
<feature type="transmembrane region" description="Helical" evidence="2">
    <location>
        <begin position="306"/>
        <end position="323"/>
    </location>
</feature>
<dbReference type="OrthoDB" id="525159at2759"/>
<dbReference type="RefSeq" id="XP_024361550.1">
    <property type="nucleotide sequence ID" value="XM_024505782.2"/>
</dbReference>
<reference evidence="3 4" key="2">
    <citation type="journal article" date="2018" name="Plant J.">
        <title>The Physcomitrella patens chromosome-scale assembly reveals moss genome structure and evolution.</title>
        <authorList>
            <person name="Lang D."/>
            <person name="Ullrich K.K."/>
            <person name="Murat F."/>
            <person name="Fuchs J."/>
            <person name="Jenkins J."/>
            <person name="Haas F.B."/>
            <person name="Piednoel M."/>
            <person name="Gundlach H."/>
            <person name="Van Bel M."/>
            <person name="Meyberg R."/>
            <person name="Vives C."/>
            <person name="Morata J."/>
            <person name="Symeonidi A."/>
            <person name="Hiss M."/>
            <person name="Muchero W."/>
            <person name="Kamisugi Y."/>
            <person name="Saleh O."/>
            <person name="Blanc G."/>
            <person name="Decker E.L."/>
            <person name="van Gessel N."/>
            <person name="Grimwood J."/>
            <person name="Hayes R.D."/>
            <person name="Graham S.W."/>
            <person name="Gunter L.E."/>
            <person name="McDaniel S.F."/>
            <person name="Hoernstein S.N.W."/>
            <person name="Larsson A."/>
            <person name="Li F.W."/>
            <person name="Perroud P.F."/>
            <person name="Phillips J."/>
            <person name="Ranjan P."/>
            <person name="Rokshar D.S."/>
            <person name="Rothfels C.J."/>
            <person name="Schneider L."/>
            <person name="Shu S."/>
            <person name="Stevenson D.W."/>
            <person name="Thummler F."/>
            <person name="Tillich M."/>
            <person name="Villarreal Aguilar J.C."/>
            <person name="Widiez T."/>
            <person name="Wong G.K."/>
            <person name="Wymore A."/>
            <person name="Zhang Y."/>
            <person name="Zimmer A.D."/>
            <person name="Quatrano R.S."/>
            <person name="Mayer K.F.X."/>
            <person name="Goodstein D."/>
            <person name="Casacuberta J.M."/>
            <person name="Vandepoele K."/>
            <person name="Reski R."/>
            <person name="Cuming A.C."/>
            <person name="Tuskan G.A."/>
            <person name="Maumus F."/>
            <person name="Salse J."/>
            <person name="Schmutz J."/>
            <person name="Rensing S.A."/>
        </authorList>
    </citation>
    <scope>NUCLEOTIDE SEQUENCE [LARGE SCALE GENOMIC DNA]</scope>
    <source>
        <strain evidence="3 4">cv. Gransden 2004</strain>
    </source>
</reference>
<keyword evidence="2" id="KW-1133">Transmembrane helix</keyword>
<reference evidence="3 4" key="1">
    <citation type="journal article" date="2008" name="Science">
        <title>The Physcomitrella genome reveals evolutionary insights into the conquest of land by plants.</title>
        <authorList>
            <person name="Rensing S."/>
            <person name="Lang D."/>
            <person name="Zimmer A."/>
            <person name="Terry A."/>
            <person name="Salamov A."/>
            <person name="Shapiro H."/>
            <person name="Nishiyama T."/>
            <person name="Perroud P.-F."/>
            <person name="Lindquist E."/>
            <person name="Kamisugi Y."/>
            <person name="Tanahashi T."/>
            <person name="Sakakibara K."/>
            <person name="Fujita T."/>
            <person name="Oishi K."/>
            <person name="Shin-I T."/>
            <person name="Kuroki Y."/>
            <person name="Toyoda A."/>
            <person name="Suzuki Y."/>
            <person name="Hashimoto A."/>
            <person name="Yamaguchi K."/>
            <person name="Sugano A."/>
            <person name="Kohara Y."/>
            <person name="Fujiyama A."/>
            <person name="Anterola A."/>
            <person name="Aoki S."/>
            <person name="Ashton N."/>
            <person name="Barbazuk W.B."/>
            <person name="Barker E."/>
            <person name="Bennetzen J."/>
            <person name="Bezanilla M."/>
            <person name="Blankenship R."/>
            <person name="Cho S.H."/>
            <person name="Dutcher S."/>
            <person name="Estelle M."/>
            <person name="Fawcett J.A."/>
            <person name="Gundlach H."/>
            <person name="Hanada K."/>
            <person name="Heyl A."/>
            <person name="Hicks K.A."/>
            <person name="Hugh J."/>
            <person name="Lohr M."/>
            <person name="Mayer K."/>
            <person name="Melkozernov A."/>
            <person name="Murata T."/>
            <person name="Nelson D."/>
            <person name="Pils B."/>
            <person name="Prigge M."/>
            <person name="Reiss B."/>
            <person name="Renner T."/>
            <person name="Rombauts S."/>
            <person name="Rushton P."/>
            <person name="Sanderfoot A."/>
            <person name="Schween G."/>
            <person name="Shiu S.-H."/>
            <person name="Stueber K."/>
            <person name="Theodoulou F.L."/>
            <person name="Tu H."/>
            <person name="Van de Peer Y."/>
            <person name="Verrier P.J."/>
            <person name="Waters E."/>
            <person name="Wood A."/>
            <person name="Yang L."/>
            <person name="Cove D."/>
            <person name="Cuming A."/>
            <person name="Hasebe M."/>
            <person name="Lucas S."/>
            <person name="Mishler D.B."/>
            <person name="Reski R."/>
            <person name="Grigoriev I."/>
            <person name="Quatrano R.S."/>
            <person name="Boore J.L."/>
        </authorList>
    </citation>
    <scope>NUCLEOTIDE SEQUENCE [LARGE SCALE GENOMIC DNA]</scope>
    <source>
        <strain evidence="3 4">cv. Gransden 2004</strain>
    </source>
</reference>
<dbReference type="GeneID" id="112275456"/>
<evidence type="ECO:0000256" key="2">
    <source>
        <dbReference type="SAM" id="Phobius"/>
    </source>
</evidence>
<dbReference type="EnsemblPlants" id="Pp3c23_15250V3.2">
    <property type="protein sequence ID" value="PAC:32949874.CDS.1"/>
    <property type="gene ID" value="Pp3c23_15250"/>
</dbReference>
<evidence type="ECO:0000256" key="1">
    <source>
        <dbReference type="SAM" id="MobiDB-lite"/>
    </source>
</evidence>
<keyword evidence="2" id="KW-0472">Membrane</keyword>
<dbReference type="GO" id="GO:0031969">
    <property type="term" value="C:chloroplast membrane"/>
    <property type="evidence" value="ECO:0000318"/>
    <property type="project" value="GO_Central"/>
</dbReference>
<dbReference type="Gramene" id="Pp3c23_15250V3.2">
    <property type="protein sequence ID" value="PAC:32949874.CDS.1"/>
    <property type="gene ID" value="Pp3c23_15250"/>
</dbReference>
<name>A0A7I3ZN76_PHYPA</name>
<sequence length="324" mass="35479">MASHCCCPRQVVSNSVTSQSSLFSPLNHRRIAPPAARTHLLSSLRNQGLSTVSLTGLRVEGKASEARRWSTRASAAGMGAGAGGGEAMGENESPYLILGVSALEKFEVIKAAYGRRRKDAEKRGDDATVERLDKAYDRIMMMQLSNRRKGISFGGVGVSKEIKYADKRSWFPWGPKKAVVEKNDMLINLGIAVLLTAWCAVLGGQTDWKPLQFMIFGYIFRIFTKLGEFDAPAPSSFVSEDEEGEEGGAAPEDTGRRLRNGKRLLRTLGLVFSCVAFASLAYTGTLNAYEYFLQYVPRVLMGAQELFVTGVTAVGLFIMASFYR</sequence>
<dbReference type="AlphaFoldDB" id="A0A7I3ZN76"/>
<dbReference type="EMBL" id="ABEU02000023">
    <property type="status" value="NOT_ANNOTATED_CDS"/>
    <property type="molecule type" value="Genomic_DNA"/>
</dbReference>
<dbReference type="Gramene" id="Pp3c23_15250V3.3">
    <property type="protein sequence ID" value="PAC:32949875.CDS.1"/>
    <property type="gene ID" value="Pp3c23_15250"/>
</dbReference>
<proteinExistence type="predicted"/>